<reference evidence="2" key="1">
    <citation type="journal article" date="2020" name="Microb. Genom.">
        <title>Genetic diversity of clinical and environmental Mucorales isolates obtained from an investigation of mucormycosis cases among solid organ transplant recipients.</title>
        <authorList>
            <person name="Nguyen M.H."/>
            <person name="Kaul D."/>
            <person name="Muto C."/>
            <person name="Cheng S.J."/>
            <person name="Richter R.A."/>
            <person name="Bruno V.M."/>
            <person name="Liu G."/>
            <person name="Beyhan S."/>
            <person name="Sundermann A.J."/>
            <person name="Mounaud S."/>
            <person name="Pasculle A.W."/>
            <person name="Nierman W.C."/>
            <person name="Driscoll E."/>
            <person name="Cumbie R."/>
            <person name="Clancy C.J."/>
            <person name="Dupont C.L."/>
        </authorList>
    </citation>
    <scope>NUCLEOTIDE SEQUENCE</scope>
    <source>
        <strain evidence="2">GL11</strain>
    </source>
</reference>
<dbReference type="Proteomes" id="UP000716291">
    <property type="component" value="Unassembled WGS sequence"/>
</dbReference>
<comment type="caution">
    <text evidence="2">The sequence shown here is derived from an EMBL/GenBank/DDBJ whole genome shotgun (WGS) entry which is preliminary data.</text>
</comment>
<evidence type="ECO:0000313" key="2">
    <source>
        <dbReference type="EMBL" id="KAG1302543.1"/>
    </source>
</evidence>
<name>A0A9P6X0V9_RHIOR</name>
<evidence type="ECO:0000256" key="1">
    <source>
        <dbReference type="SAM" id="MobiDB-lite"/>
    </source>
</evidence>
<dbReference type="EMBL" id="JAANQT010002387">
    <property type="protein sequence ID" value="KAG1302543.1"/>
    <property type="molecule type" value="Genomic_DNA"/>
</dbReference>
<dbReference type="AlphaFoldDB" id="A0A9P6X0V9"/>
<proteinExistence type="predicted"/>
<feature type="region of interest" description="Disordered" evidence="1">
    <location>
        <begin position="152"/>
        <end position="177"/>
    </location>
</feature>
<feature type="compositionally biased region" description="Polar residues" evidence="1">
    <location>
        <begin position="161"/>
        <end position="173"/>
    </location>
</feature>
<protein>
    <submittedName>
        <fullName evidence="2">Uncharacterized protein</fullName>
    </submittedName>
</protein>
<evidence type="ECO:0000313" key="3">
    <source>
        <dbReference type="Proteomes" id="UP000716291"/>
    </source>
</evidence>
<keyword evidence="3" id="KW-1185">Reference proteome</keyword>
<organism evidence="2 3">
    <name type="scientific">Rhizopus oryzae</name>
    <name type="common">Mucormycosis agent</name>
    <name type="synonym">Rhizopus arrhizus var. delemar</name>
    <dbReference type="NCBI Taxonomy" id="64495"/>
    <lineage>
        <taxon>Eukaryota</taxon>
        <taxon>Fungi</taxon>
        <taxon>Fungi incertae sedis</taxon>
        <taxon>Mucoromycota</taxon>
        <taxon>Mucoromycotina</taxon>
        <taxon>Mucoromycetes</taxon>
        <taxon>Mucorales</taxon>
        <taxon>Mucorineae</taxon>
        <taxon>Rhizopodaceae</taxon>
        <taxon>Rhizopus</taxon>
    </lineage>
</organism>
<gene>
    <name evidence="2" type="ORF">G6F64_010838</name>
</gene>
<sequence>MLNKRKPTDTSEAQFSKKKTRINGLRKDYKFLPWVESSFKKQSPELDYFSFAELFNGAEDATNANYMDLLLTLQSKQSNKVTNIAHAAQTTFAARRSRSTEFGNKYRKYWINRKDNDLRENIDEESRSAISSIQQLVHQDLLERVNNVFGTSSSSSHTSSFNATLPEASSSDATPIGHTFTEATSSDVKFSDTASYDVTLTDPTFTGTTFTADTSSEAPSADVTTSSLTTANDLTETLAQSIELASDCLAKLGVIDLSSDSVREILKTCTTEEENERILTSVNPKEAEISNDAKSLIKAIKGLKVLSSNNDIVELGWLERDYYSTEKTKWDGVLFHTNNHTISPGFVEFSGGVKDNTTLTKERRDVSKLYTKMIGLIKSYPSTVMFRIEHAAVVAPRTIRELVKFTDNIPNLTSWKNVVVAQIEQF</sequence>
<accession>A0A9P6X0V9</accession>